<evidence type="ECO:0000313" key="2">
    <source>
        <dbReference type="Proteomes" id="UP000028990"/>
    </source>
</evidence>
<evidence type="ECO:0000313" key="1">
    <source>
        <dbReference type="EMBL" id="KFO28042.1"/>
    </source>
</evidence>
<keyword evidence="2" id="KW-1185">Reference proteome</keyword>
<dbReference type="Gene3D" id="1.20.58.120">
    <property type="entry name" value="BAG domain"/>
    <property type="match status" value="1"/>
</dbReference>
<organism evidence="1 2">
    <name type="scientific">Fukomys damarensis</name>
    <name type="common">Damaraland mole rat</name>
    <name type="synonym">Cryptomys damarensis</name>
    <dbReference type="NCBI Taxonomy" id="885580"/>
    <lineage>
        <taxon>Eukaryota</taxon>
        <taxon>Metazoa</taxon>
        <taxon>Chordata</taxon>
        <taxon>Craniata</taxon>
        <taxon>Vertebrata</taxon>
        <taxon>Euteleostomi</taxon>
        <taxon>Mammalia</taxon>
        <taxon>Eutheria</taxon>
        <taxon>Euarchontoglires</taxon>
        <taxon>Glires</taxon>
        <taxon>Rodentia</taxon>
        <taxon>Hystricomorpha</taxon>
        <taxon>Bathyergidae</taxon>
        <taxon>Fukomys</taxon>
    </lineage>
</organism>
<gene>
    <name evidence="1" type="ORF">H920_10579</name>
</gene>
<proteinExistence type="predicted"/>
<dbReference type="SUPFAM" id="SSF63491">
    <property type="entry name" value="BAG domain"/>
    <property type="match status" value="1"/>
</dbReference>
<dbReference type="EMBL" id="KN122825">
    <property type="protein sequence ID" value="KFO28042.1"/>
    <property type="molecule type" value="Genomic_DNA"/>
</dbReference>
<sequence>MLKLQARSLYGKHTLAKIYAVQEIVKDCLKKQPFLPLSEDAHPSVAKINTVMCEVNGTRGVVVVLLMGVDSSETCRHLTRLLLGLTADLLALDICGHTEIRN</sequence>
<dbReference type="InterPro" id="IPR036533">
    <property type="entry name" value="BAG_dom_sf"/>
</dbReference>
<dbReference type="Proteomes" id="UP000028990">
    <property type="component" value="Unassembled WGS sequence"/>
</dbReference>
<dbReference type="AlphaFoldDB" id="A0A091DAC9"/>
<name>A0A091DAC9_FUKDA</name>
<dbReference type="GO" id="GO:0051087">
    <property type="term" value="F:protein-folding chaperone binding"/>
    <property type="evidence" value="ECO:0007669"/>
    <property type="project" value="InterPro"/>
</dbReference>
<accession>A0A091DAC9</accession>
<reference evidence="1 2" key="1">
    <citation type="submission" date="2013-11" db="EMBL/GenBank/DDBJ databases">
        <title>The Damaraland mole rat (Fukomys damarensis) genome and evolution of African mole rats.</title>
        <authorList>
            <person name="Gladyshev V.N."/>
            <person name="Fang X."/>
        </authorList>
    </citation>
    <scope>NUCLEOTIDE SEQUENCE [LARGE SCALE GENOMIC DNA]</scope>
    <source>
        <tissue evidence="1">Liver</tissue>
    </source>
</reference>
<protein>
    <submittedName>
        <fullName evidence="1">BAG family molecular chaperone regulator 5</fullName>
    </submittedName>
</protein>